<dbReference type="GO" id="GO:0000978">
    <property type="term" value="F:RNA polymerase II cis-regulatory region sequence-specific DNA binding"/>
    <property type="evidence" value="ECO:0007669"/>
    <property type="project" value="TreeGrafter"/>
</dbReference>
<evidence type="ECO:0000313" key="4">
    <source>
        <dbReference type="Proteomes" id="UP000692954"/>
    </source>
</evidence>
<dbReference type="PROSITE" id="PS50090">
    <property type="entry name" value="MYB_LIKE"/>
    <property type="match status" value="2"/>
</dbReference>
<dbReference type="InterPro" id="IPR017930">
    <property type="entry name" value="Myb_dom"/>
</dbReference>
<proteinExistence type="predicted"/>
<dbReference type="Pfam" id="PF13921">
    <property type="entry name" value="Myb_DNA-bind_6"/>
    <property type="match status" value="1"/>
</dbReference>
<gene>
    <name evidence="3" type="ORF">PSON_ATCC_30995.1.T1410031</name>
</gene>
<dbReference type="SMART" id="SM00717">
    <property type="entry name" value="SANT"/>
    <property type="match status" value="3"/>
</dbReference>
<keyword evidence="4" id="KW-1185">Reference proteome</keyword>
<organism evidence="3 4">
    <name type="scientific">Paramecium sonneborni</name>
    <dbReference type="NCBI Taxonomy" id="65129"/>
    <lineage>
        <taxon>Eukaryota</taxon>
        <taxon>Sar</taxon>
        <taxon>Alveolata</taxon>
        <taxon>Ciliophora</taxon>
        <taxon>Intramacronucleata</taxon>
        <taxon>Oligohymenophorea</taxon>
        <taxon>Peniculida</taxon>
        <taxon>Parameciidae</taxon>
        <taxon>Paramecium</taxon>
    </lineage>
</organism>
<feature type="domain" description="Myb-like" evidence="1">
    <location>
        <begin position="198"/>
        <end position="250"/>
    </location>
</feature>
<evidence type="ECO:0000259" key="2">
    <source>
        <dbReference type="PROSITE" id="PS51294"/>
    </source>
</evidence>
<dbReference type="PANTHER" id="PTHR45614">
    <property type="entry name" value="MYB PROTEIN-RELATED"/>
    <property type="match status" value="1"/>
</dbReference>
<dbReference type="PROSITE" id="PS51294">
    <property type="entry name" value="HTH_MYB"/>
    <property type="match status" value="2"/>
</dbReference>
<accession>A0A8S1R4V7</accession>
<dbReference type="EMBL" id="CAJJDN010000141">
    <property type="protein sequence ID" value="CAD8122868.1"/>
    <property type="molecule type" value="Genomic_DNA"/>
</dbReference>
<dbReference type="Proteomes" id="UP000692954">
    <property type="component" value="Unassembled WGS sequence"/>
</dbReference>
<sequence>MEGLVSPTDSIQINCKFITRLEKLRKLFDNNLQQKNQQNIRSQQSENGIPDWDDILNCYKDLEKSHNEFNMTNIGKQKKVDDQEIDFLKIIVGLYCNTHKLQPIVMDVYDWDQVGSILFNRHWKVCRSKWMESQSTSIIDHPWSREEDNILAQLYEKYAEQNRYNKWSLISMEMSKLCKSNHVRLGKQCRERWINKLNPLVEKGPWYKEEEIKLLVAVLNFGKKWSLISRTDFNNQRTENCLKNRFHTIMKRESSKYEKNQTQKQKEKLYKLKPEDEQKLIEQIIQELRDESFLQQDSDLRRKPRMKFNIGSIDQVFDLIDNNIDNTFQIAIIKKNKINAVL</sequence>
<dbReference type="InterPro" id="IPR050560">
    <property type="entry name" value="MYB_TF"/>
</dbReference>
<feature type="domain" description="HTH myb-type" evidence="2">
    <location>
        <begin position="203"/>
        <end position="254"/>
    </location>
</feature>
<dbReference type="GO" id="GO:0000981">
    <property type="term" value="F:DNA-binding transcription factor activity, RNA polymerase II-specific"/>
    <property type="evidence" value="ECO:0007669"/>
    <property type="project" value="TreeGrafter"/>
</dbReference>
<feature type="domain" description="HTH myb-type" evidence="2">
    <location>
        <begin position="142"/>
        <end position="201"/>
    </location>
</feature>
<reference evidence="3" key="1">
    <citation type="submission" date="2021-01" db="EMBL/GenBank/DDBJ databases">
        <authorList>
            <consortium name="Genoscope - CEA"/>
            <person name="William W."/>
        </authorList>
    </citation>
    <scope>NUCLEOTIDE SEQUENCE</scope>
</reference>
<dbReference type="GO" id="GO:0005634">
    <property type="term" value="C:nucleus"/>
    <property type="evidence" value="ECO:0007669"/>
    <property type="project" value="TreeGrafter"/>
</dbReference>
<protein>
    <submittedName>
        <fullName evidence="3">Uncharacterized protein</fullName>
    </submittedName>
</protein>
<comment type="caution">
    <text evidence="3">The sequence shown here is derived from an EMBL/GenBank/DDBJ whole genome shotgun (WGS) entry which is preliminary data.</text>
</comment>
<dbReference type="InterPro" id="IPR001005">
    <property type="entry name" value="SANT/Myb"/>
</dbReference>
<evidence type="ECO:0000259" key="1">
    <source>
        <dbReference type="PROSITE" id="PS50090"/>
    </source>
</evidence>
<dbReference type="AlphaFoldDB" id="A0A8S1R4V7"/>
<evidence type="ECO:0000313" key="3">
    <source>
        <dbReference type="EMBL" id="CAD8122868.1"/>
    </source>
</evidence>
<dbReference type="PANTHER" id="PTHR45614:SF271">
    <property type="entry name" value="MYB DNA BINDING PROTEIN_ TRANSCRIPTION FACTOR-LIKE PROTEIN"/>
    <property type="match status" value="1"/>
</dbReference>
<feature type="domain" description="Myb-like" evidence="1">
    <location>
        <begin position="142"/>
        <end position="197"/>
    </location>
</feature>
<dbReference type="CDD" id="cd00167">
    <property type="entry name" value="SANT"/>
    <property type="match status" value="1"/>
</dbReference>
<name>A0A8S1R4V7_9CILI</name>
<dbReference type="OrthoDB" id="2143914at2759"/>